<name>A0A2I0HZ18_PUNGR</name>
<accession>A0A2I0HZ18</accession>
<reference evidence="1 2" key="1">
    <citation type="submission" date="2017-11" db="EMBL/GenBank/DDBJ databases">
        <title>De-novo sequencing of pomegranate (Punica granatum L.) genome.</title>
        <authorList>
            <person name="Akparov Z."/>
            <person name="Amiraslanov A."/>
            <person name="Hajiyeva S."/>
            <person name="Abbasov M."/>
            <person name="Kaur K."/>
            <person name="Hamwieh A."/>
            <person name="Solovyev V."/>
            <person name="Salamov A."/>
            <person name="Braich B."/>
            <person name="Kosarev P."/>
            <person name="Mahmoud A."/>
            <person name="Hajiyev E."/>
            <person name="Babayeva S."/>
            <person name="Izzatullayeva V."/>
            <person name="Mammadov A."/>
            <person name="Mammadov A."/>
            <person name="Sharifova S."/>
            <person name="Ojaghi J."/>
            <person name="Eynullazada K."/>
            <person name="Bayramov B."/>
            <person name="Abdulazimova A."/>
            <person name="Shahmuradov I."/>
        </authorList>
    </citation>
    <scope>NUCLEOTIDE SEQUENCE [LARGE SCALE GENOMIC DNA]</scope>
    <source>
        <strain evidence="2">cv. AG2017</strain>
        <tissue evidence="1">Leaf</tissue>
    </source>
</reference>
<evidence type="ECO:0000313" key="1">
    <source>
        <dbReference type="EMBL" id="PKI36937.1"/>
    </source>
</evidence>
<organism evidence="1 2">
    <name type="scientific">Punica granatum</name>
    <name type="common">Pomegranate</name>
    <dbReference type="NCBI Taxonomy" id="22663"/>
    <lineage>
        <taxon>Eukaryota</taxon>
        <taxon>Viridiplantae</taxon>
        <taxon>Streptophyta</taxon>
        <taxon>Embryophyta</taxon>
        <taxon>Tracheophyta</taxon>
        <taxon>Spermatophyta</taxon>
        <taxon>Magnoliopsida</taxon>
        <taxon>eudicotyledons</taxon>
        <taxon>Gunneridae</taxon>
        <taxon>Pentapetalae</taxon>
        <taxon>rosids</taxon>
        <taxon>malvids</taxon>
        <taxon>Myrtales</taxon>
        <taxon>Lythraceae</taxon>
        <taxon>Punica</taxon>
    </lineage>
</organism>
<dbReference type="Proteomes" id="UP000233551">
    <property type="component" value="Unassembled WGS sequence"/>
</dbReference>
<dbReference type="AlphaFoldDB" id="A0A2I0HZ18"/>
<gene>
    <name evidence="1" type="ORF">CRG98_042638</name>
</gene>
<keyword evidence="2" id="KW-1185">Reference proteome</keyword>
<sequence length="88" mass="9640">MALPPTNLLFFPLPPSPIGLMEDLSQTLPEASKVGGCTINLHWKCDDGVLVVVGTLPIFLSVFDWCTWQWLPLPIGASHPIPLGLLRH</sequence>
<proteinExistence type="predicted"/>
<evidence type="ECO:0000313" key="2">
    <source>
        <dbReference type="Proteomes" id="UP000233551"/>
    </source>
</evidence>
<protein>
    <submittedName>
        <fullName evidence="1">Uncharacterized protein</fullName>
    </submittedName>
</protein>
<comment type="caution">
    <text evidence="1">The sequence shown here is derived from an EMBL/GenBank/DDBJ whole genome shotgun (WGS) entry which is preliminary data.</text>
</comment>
<dbReference type="EMBL" id="PGOL01004632">
    <property type="protein sequence ID" value="PKI36937.1"/>
    <property type="molecule type" value="Genomic_DNA"/>
</dbReference>